<organism evidence="6 7">
    <name type="scientific">Paractinoplanes atraurantiacus</name>
    <dbReference type="NCBI Taxonomy" id="1036182"/>
    <lineage>
        <taxon>Bacteria</taxon>
        <taxon>Bacillati</taxon>
        <taxon>Actinomycetota</taxon>
        <taxon>Actinomycetes</taxon>
        <taxon>Micromonosporales</taxon>
        <taxon>Micromonosporaceae</taxon>
        <taxon>Paractinoplanes</taxon>
    </lineage>
</organism>
<gene>
    <name evidence="6" type="ORF">SAMN05421748_14156</name>
</gene>
<protein>
    <submittedName>
        <fullName evidence="6">DNA-binding transcriptional regulator, AcrR family</fullName>
    </submittedName>
</protein>
<dbReference type="EMBL" id="OBDY01000041">
    <property type="protein sequence ID" value="SNY72066.1"/>
    <property type="molecule type" value="Genomic_DNA"/>
</dbReference>
<dbReference type="PROSITE" id="PS50977">
    <property type="entry name" value="HTH_TETR_2"/>
    <property type="match status" value="1"/>
</dbReference>
<evidence type="ECO:0000313" key="7">
    <source>
        <dbReference type="Proteomes" id="UP000219612"/>
    </source>
</evidence>
<dbReference type="PANTHER" id="PTHR30055">
    <property type="entry name" value="HTH-TYPE TRANSCRIPTIONAL REGULATOR RUTR"/>
    <property type="match status" value="1"/>
</dbReference>
<keyword evidence="3" id="KW-0804">Transcription</keyword>
<feature type="domain" description="HTH tetR-type" evidence="5">
    <location>
        <begin position="23"/>
        <end position="83"/>
    </location>
</feature>
<dbReference type="Proteomes" id="UP000219612">
    <property type="component" value="Unassembled WGS sequence"/>
</dbReference>
<dbReference type="Gene3D" id="1.10.357.10">
    <property type="entry name" value="Tetracycline Repressor, domain 2"/>
    <property type="match status" value="1"/>
</dbReference>
<evidence type="ECO:0000256" key="4">
    <source>
        <dbReference type="PROSITE-ProRule" id="PRU00335"/>
    </source>
</evidence>
<dbReference type="Pfam" id="PF17754">
    <property type="entry name" value="TetR_C_14"/>
    <property type="match status" value="1"/>
</dbReference>
<dbReference type="GO" id="GO:0000976">
    <property type="term" value="F:transcription cis-regulatory region binding"/>
    <property type="evidence" value="ECO:0007669"/>
    <property type="project" value="TreeGrafter"/>
</dbReference>
<evidence type="ECO:0000256" key="1">
    <source>
        <dbReference type="ARBA" id="ARBA00023015"/>
    </source>
</evidence>
<keyword evidence="7" id="KW-1185">Reference proteome</keyword>
<accession>A0A285KKY2</accession>
<dbReference type="Gene3D" id="1.10.10.60">
    <property type="entry name" value="Homeodomain-like"/>
    <property type="match status" value="1"/>
</dbReference>
<dbReference type="Pfam" id="PF00440">
    <property type="entry name" value="TetR_N"/>
    <property type="match status" value="1"/>
</dbReference>
<dbReference type="InterPro" id="IPR050109">
    <property type="entry name" value="HTH-type_TetR-like_transc_reg"/>
</dbReference>
<keyword evidence="1" id="KW-0805">Transcription regulation</keyword>
<evidence type="ECO:0000256" key="3">
    <source>
        <dbReference type="ARBA" id="ARBA00023163"/>
    </source>
</evidence>
<dbReference type="OrthoDB" id="956698at2"/>
<reference evidence="7" key="1">
    <citation type="submission" date="2017-09" db="EMBL/GenBank/DDBJ databases">
        <authorList>
            <person name="Varghese N."/>
            <person name="Submissions S."/>
        </authorList>
    </citation>
    <scope>NUCLEOTIDE SEQUENCE [LARGE SCALE GENOMIC DNA]</scope>
    <source>
        <strain evidence="7">CGMCC 4.6857</strain>
    </source>
</reference>
<dbReference type="InterPro" id="IPR041347">
    <property type="entry name" value="MftR_C"/>
</dbReference>
<dbReference type="GO" id="GO:0003700">
    <property type="term" value="F:DNA-binding transcription factor activity"/>
    <property type="evidence" value="ECO:0007669"/>
    <property type="project" value="TreeGrafter"/>
</dbReference>
<dbReference type="InterPro" id="IPR009057">
    <property type="entry name" value="Homeodomain-like_sf"/>
</dbReference>
<evidence type="ECO:0000256" key="2">
    <source>
        <dbReference type="ARBA" id="ARBA00023125"/>
    </source>
</evidence>
<proteinExistence type="predicted"/>
<feature type="DNA-binding region" description="H-T-H motif" evidence="4">
    <location>
        <begin position="46"/>
        <end position="65"/>
    </location>
</feature>
<sequence>MAWPTLQRVDEERGLTIAQRKRQVVSDELKVAALQLMAARGFDTVTVDEIVAAAGVSRRTFFRYYASKEDVVIEMLETLGDQMRAELAGRPADEPTAVALRRAVEVAVLDCKDNTGKALPVVRLVLRTPALYARSLERQAGWRDDMAEVLAARLGRDRATDMYPGLAVGIALTALEDVLRRWAESDGTADPLELTARAFEVIGPALT</sequence>
<evidence type="ECO:0000259" key="5">
    <source>
        <dbReference type="PROSITE" id="PS50977"/>
    </source>
</evidence>
<dbReference type="AlphaFoldDB" id="A0A285KKY2"/>
<keyword evidence="2 4" id="KW-0238">DNA-binding</keyword>
<dbReference type="PANTHER" id="PTHR30055:SF238">
    <property type="entry name" value="MYCOFACTOCIN BIOSYNTHESIS TRANSCRIPTIONAL REGULATOR MFTR-RELATED"/>
    <property type="match status" value="1"/>
</dbReference>
<evidence type="ECO:0000313" key="6">
    <source>
        <dbReference type="EMBL" id="SNY72066.1"/>
    </source>
</evidence>
<dbReference type="InterPro" id="IPR001647">
    <property type="entry name" value="HTH_TetR"/>
</dbReference>
<name>A0A285KKY2_9ACTN</name>
<dbReference type="PRINTS" id="PR00455">
    <property type="entry name" value="HTHTETR"/>
</dbReference>
<dbReference type="SUPFAM" id="SSF46689">
    <property type="entry name" value="Homeodomain-like"/>
    <property type="match status" value="1"/>
</dbReference>